<dbReference type="OMA" id="LMFRTYN"/>
<evidence type="ECO:0000256" key="4">
    <source>
        <dbReference type="ARBA" id="ARBA00022487"/>
    </source>
</evidence>
<protein>
    <recommendedName>
        <fullName evidence="3">Acyl-protein thioesterase 1</fullName>
        <ecNumber evidence="2">3.1.2.22</ecNumber>
    </recommendedName>
    <alternativeName>
        <fullName evidence="8">Palmitoyl-protein hydrolase</fullName>
    </alternativeName>
</protein>
<keyword evidence="6" id="KW-0276">Fatty acid metabolism</keyword>
<evidence type="ECO:0000256" key="2">
    <source>
        <dbReference type="ARBA" id="ARBA00012423"/>
    </source>
</evidence>
<dbReference type="VEuPathDB" id="FungiDB:SJAG_02268"/>
<sequence length="224" mass="24423">MASKLSSVIIPSVQKHTATVIFLHGLGDSGQGWSFLAQEWSHLKHIKWIFPNAPLAPVTVNGGMCMPSWYDIYSFTALDKEDEEGMMRSRNYVQGLIEAEMKDGIPSERILLGGFSQGCMISFLAGLTFPKTLAGLACLSGFLPIPETLKRLFRDEAKKTPIFLAYQSYDPVIPSALSAAAAKTLDSSFGCNVSSKCYDGFEHGLTPLSFKDLGTFVETVIGKP</sequence>
<dbReference type="GeneID" id="7049015"/>
<evidence type="ECO:0000313" key="12">
    <source>
        <dbReference type="JaponicusDB" id="SJAG_02268"/>
    </source>
</evidence>
<dbReference type="GO" id="GO:0005737">
    <property type="term" value="C:cytoplasm"/>
    <property type="evidence" value="ECO:0000318"/>
    <property type="project" value="GO_Central"/>
</dbReference>
<dbReference type="InterPro" id="IPR003140">
    <property type="entry name" value="PLipase/COase/thioEstase"/>
</dbReference>
<dbReference type="STRING" id="402676.B6K204"/>
<organism evidence="11 13">
    <name type="scientific">Schizosaccharomyces japonicus (strain yFS275 / FY16936)</name>
    <name type="common">Fission yeast</name>
    <dbReference type="NCBI Taxonomy" id="402676"/>
    <lineage>
        <taxon>Eukaryota</taxon>
        <taxon>Fungi</taxon>
        <taxon>Dikarya</taxon>
        <taxon>Ascomycota</taxon>
        <taxon>Taphrinomycotina</taxon>
        <taxon>Schizosaccharomycetes</taxon>
        <taxon>Schizosaccharomycetales</taxon>
        <taxon>Schizosaccharomycetaceae</taxon>
        <taxon>Schizosaccharomyces</taxon>
    </lineage>
</organism>
<accession>B6K204</accession>
<dbReference type="OrthoDB" id="2418081at2759"/>
<comment type="function">
    <text evidence="7">Hydrolyzes fatty acids from S-acylated cysteine residues in proteins with a strong preference for palmitoylated G-alpha proteins over other acyl substrates. Mediates the deacylation of G-alpha proteins such as GPA1 in vivo, but has weak or no activity toward palmitoylated Ras proteins. Has weak lysophospholipase activity in vitro; however such activity may not exist in vivo.</text>
</comment>
<dbReference type="GO" id="GO:0008474">
    <property type="term" value="F:palmitoyl-(protein) hydrolase activity"/>
    <property type="evidence" value="ECO:0000318"/>
    <property type="project" value="GO_Central"/>
</dbReference>
<keyword evidence="13" id="KW-1185">Reference proteome</keyword>
<evidence type="ECO:0000259" key="10">
    <source>
        <dbReference type="Pfam" id="PF02230"/>
    </source>
</evidence>
<reference evidence="11 13" key="1">
    <citation type="journal article" date="2011" name="Science">
        <title>Comparative functional genomics of the fission yeasts.</title>
        <authorList>
            <person name="Rhind N."/>
            <person name="Chen Z."/>
            <person name="Yassour M."/>
            <person name="Thompson D.A."/>
            <person name="Haas B.J."/>
            <person name="Habib N."/>
            <person name="Wapinski I."/>
            <person name="Roy S."/>
            <person name="Lin M.F."/>
            <person name="Heiman D.I."/>
            <person name="Young S.K."/>
            <person name="Furuya K."/>
            <person name="Guo Y."/>
            <person name="Pidoux A."/>
            <person name="Chen H.M."/>
            <person name="Robbertse B."/>
            <person name="Goldberg J.M."/>
            <person name="Aoki K."/>
            <person name="Bayne E.H."/>
            <person name="Berlin A.M."/>
            <person name="Desjardins C.A."/>
            <person name="Dobbs E."/>
            <person name="Dukaj L."/>
            <person name="Fan L."/>
            <person name="FitzGerald M.G."/>
            <person name="French C."/>
            <person name="Gujja S."/>
            <person name="Hansen K."/>
            <person name="Keifenheim D."/>
            <person name="Levin J.Z."/>
            <person name="Mosher R.A."/>
            <person name="Mueller C.A."/>
            <person name="Pfiffner J."/>
            <person name="Priest M."/>
            <person name="Russ C."/>
            <person name="Smialowska A."/>
            <person name="Swoboda P."/>
            <person name="Sykes S.M."/>
            <person name="Vaughn M."/>
            <person name="Vengrova S."/>
            <person name="Yoder R."/>
            <person name="Zeng Q."/>
            <person name="Allshire R."/>
            <person name="Baulcombe D."/>
            <person name="Birren B.W."/>
            <person name="Brown W."/>
            <person name="Ekwall K."/>
            <person name="Kellis M."/>
            <person name="Leatherwood J."/>
            <person name="Levin H."/>
            <person name="Margalit H."/>
            <person name="Martienssen R."/>
            <person name="Nieduszynski C.A."/>
            <person name="Spatafora J.W."/>
            <person name="Friedman N."/>
            <person name="Dalgaard J.Z."/>
            <person name="Baumann P."/>
            <person name="Niki H."/>
            <person name="Regev A."/>
            <person name="Nusbaum C."/>
        </authorList>
    </citation>
    <scope>NUCLEOTIDE SEQUENCE [LARGE SCALE GENOMIC DNA]</scope>
    <source>
        <strain evidence="13">yFS275 / FY16936</strain>
    </source>
</reference>
<comment type="catalytic activity">
    <reaction evidence="9">
        <text>S-hexadecanoyl-L-cysteinyl-[protein] + H2O = L-cysteinyl-[protein] + hexadecanoate + H(+)</text>
        <dbReference type="Rhea" id="RHEA:19233"/>
        <dbReference type="Rhea" id="RHEA-COMP:10131"/>
        <dbReference type="Rhea" id="RHEA-COMP:11032"/>
        <dbReference type="ChEBI" id="CHEBI:7896"/>
        <dbReference type="ChEBI" id="CHEBI:15377"/>
        <dbReference type="ChEBI" id="CHEBI:15378"/>
        <dbReference type="ChEBI" id="CHEBI:29950"/>
        <dbReference type="ChEBI" id="CHEBI:74151"/>
        <dbReference type="EC" id="3.1.2.22"/>
    </reaction>
</comment>
<dbReference type="InterPro" id="IPR029058">
    <property type="entry name" value="AB_hydrolase_fold"/>
</dbReference>
<evidence type="ECO:0000256" key="9">
    <source>
        <dbReference type="ARBA" id="ARBA00047337"/>
    </source>
</evidence>
<feature type="domain" description="Phospholipase/carboxylesterase/thioesterase" evidence="10">
    <location>
        <begin position="7"/>
        <end position="221"/>
    </location>
</feature>
<dbReference type="JaponicusDB" id="SJAG_02268">
    <property type="gene designation" value="pah1"/>
</dbReference>
<evidence type="ECO:0000256" key="7">
    <source>
        <dbReference type="ARBA" id="ARBA00029392"/>
    </source>
</evidence>
<evidence type="ECO:0000256" key="3">
    <source>
        <dbReference type="ARBA" id="ARBA00014923"/>
    </source>
</evidence>
<dbReference type="MEROPS" id="S09.952"/>
<dbReference type="SUPFAM" id="SSF53474">
    <property type="entry name" value="alpha/beta-Hydrolases"/>
    <property type="match status" value="1"/>
</dbReference>
<comment type="similarity">
    <text evidence="1">Belongs to the AB hydrolase superfamily. AB hydrolase 2 family.</text>
</comment>
<dbReference type="EC" id="3.1.2.22" evidence="2"/>
<keyword evidence="5" id="KW-0378">Hydrolase</keyword>
<dbReference type="PANTHER" id="PTHR10655:SF17">
    <property type="entry name" value="LYSOPHOSPHOLIPASE-LIKE PROTEIN 1"/>
    <property type="match status" value="1"/>
</dbReference>
<dbReference type="GO" id="GO:0052689">
    <property type="term" value="F:carboxylic ester hydrolase activity"/>
    <property type="evidence" value="ECO:0007669"/>
    <property type="project" value="UniProtKB-KW"/>
</dbReference>
<evidence type="ECO:0000256" key="8">
    <source>
        <dbReference type="ARBA" id="ARBA00031195"/>
    </source>
</evidence>
<gene>
    <name evidence="12" type="primary">pah1</name>
    <name evidence="11" type="ORF">SJAG_02268</name>
</gene>
<dbReference type="Proteomes" id="UP000001744">
    <property type="component" value="Unassembled WGS sequence"/>
</dbReference>
<evidence type="ECO:0000313" key="13">
    <source>
        <dbReference type="Proteomes" id="UP000001744"/>
    </source>
</evidence>
<dbReference type="HOGENOM" id="CLU_049413_3_5_1"/>
<keyword evidence="6" id="KW-0443">Lipid metabolism</keyword>
<dbReference type="EMBL" id="KE651166">
    <property type="protein sequence ID" value="EEB07185.1"/>
    <property type="molecule type" value="Genomic_DNA"/>
</dbReference>
<dbReference type="GO" id="GO:0006631">
    <property type="term" value="P:fatty acid metabolic process"/>
    <property type="evidence" value="ECO:0007669"/>
    <property type="project" value="UniProtKB-KW"/>
</dbReference>
<dbReference type="Gene3D" id="3.40.50.1820">
    <property type="entry name" value="alpha/beta hydrolase"/>
    <property type="match status" value="1"/>
</dbReference>
<evidence type="ECO:0000256" key="1">
    <source>
        <dbReference type="ARBA" id="ARBA00006499"/>
    </source>
</evidence>
<dbReference type="AlphaFoldDB" id="B6K204"/>
<keyword evidence="4" id="KW-0719">Serine esterase</keyword>
<dbReference type="eggNOG" id="KOG2112">
    <property type="taxonomic scope" value="Eukaryota"/>
</dbReference>
<dbReference type="PANTHER" id="PTHR10655">
    <property type="entry name" value="LYSOPHOSPHOLIPASE-RELATED"/>
    <property type="match status" value="1"/>
</dbReference>
<dbReference type="Pfam" id="PF02230">
    <property type="entry name" value="Abhydrolase_2"/>
    <property type="match status" value="1"/>
</dbReference>
<evidence type="ECO:0000256" key="6">
    <source>
        <dbReference type="ARBA" id="ARBA00022832"/>
    </source>
</evidence>
<evidence type="ECO:0000256" key="5">
    <source>
        <dbReference type="ARBA" id="ARBA00022801"/>
    </source>
</evidence>
<dbReference type="InterPro" id="IPR050565">
    <property type="entry name" value="LYPA1-2/EST-like"/>
</dbReference>
<proteinExistence type="inferred from homology"/>
<dbReference type="RefSeq" id="XP_002173478.1">
    <property type="nucleotide sequence ID" value="XM_002173442.1"/>
</dbReference>
<name>B6K204_SCHJY</name>
<evidence type="ECO:0000313" key="11">
    <source>
        <dbReference type="EMBL" id="EEB07185.1"/>
    </source>
</evidence>